<dbReference type="Gene3D" id="3.40.50.2300">
    <property type="match status" value="2"/>
</dbReference>
<dbReference type="Proteomes" id="UP000031523">
    <property type="component" value="Chromosome"/>
</dbReference>
<dbReference type="CDD" id="cd14014">
    <property type="entry name" value="STKc_PknB_like"/>
    <property type="match status" value="1"/>
</dbReference>
<dbReference type="PANTHER" id="PTHR43289:SF34">
    <property type="entry name" value="SERINE_THREONINE-PROTEIN KINASE YBDM-RELATED"/>
    <property type="match status" value="1"/>
</dbReference>
<evidence type="ECO:0000313" key="9">
    <source>
        <dbReference type="EMBL" id="AJE81393.1"/>
    </source>
</evidence>
<keyword evidence="3" id="KW-0732">Signal</keyword>
<evidence type="ECO:0000256" key="3">
    <source>
        <dbReference type="ARBA" id="ARBA00022729"/>
    </source>
</evidence>
<gene>
    <name evidence="9" type="ORF">SLNWT_1017</name>
</gene>
<keyword evidence="10" id="KW-1185">Reference proteome</keyword>
<dbReference type="SMART" id="SM00220">
    <property type="entry name" value="S_TKc"/>
    <property type="match status" value="1"/>
</dbReference>
<dbReference type="SUPFAM" id="SSF56112">
    <property type="entry name" value="Protein kinase-like (PK-like)"/>
    <property type="match status" value="1"/>
</dbReference>
<evidence type="ECO:0000256" key="1">
    <source>
        <dbReference type="ARBA" id="ARBA00010062"/>
    </source>
</evidence>
<dbReference type="InterPro" id="IPR028081">
    <property type="entry name" value="Leu-bd"/>
</dbReference>
<feature type="binding site" evidence="7">
    <location>
        <position position="43"/>
    </location>
    <ligand>
        <name>ATP</name>
        <dbReference type="ChEBI" id="CHEBI:30616"/>
    </ligand>
</feature>
<evidence type="ECO:0000256" key="7">
    <source>
        <dbReference type="PROSITE-ProRule" id="PRU10141"/>
    </source>
</evidence>
<organism evidence="9 10">
    <name type="scientific">Streptomyces albus (strain ATCC 21838 / DSM 41398 / FERM P-419 / JCM 4703 / NBRC 107858)</name>
    <dbReference type="NCBI Taxonomy" id="1081613"/>
    <lineage>
        <taxon>Bacteria</taxon>
        <taxon>Bacillati</taxon>
        <taxon>Actinomycetota</taxon>
        <taxon>Actinomycetes</taxon>
        <taxon>Kitasatosporales</taxon>
        <taxon>Streptomycetaceae</taxon>
        <taxon>Streptomyces</taxon>
    </lineage>
</organism>
<keyword evidence="4 7" id="KW-0547">Nucleotide-binding</keyword>
<dbReference type="PROSITE" id="PS00108">
    <property type="entry name" value="PROTEIN_KINASE_ST"/>
    <property type="match status" value="1"/>
</dbReference>
<evidence type="ECO:0000313" key="10">
    <source>
        <dbReference type="Proteomes" id="UP000031523"/>
    </source>
</evidence>
<dbReference type="PROSITE" id="PS00107">
    <property type="entry name" value="PROTEIN_KINASE_ATP"/>
    <property type="match status" value="1"/>
</dbReference>
<dbReference type="GO" id="GO:0005524">
    <property type="term" value="F:ATP binding"/>
    <property type="evidence" value="ECO:0007669"/>
    <property type="project" value="UniProtKB-UniRule"/>
</dbReference>
<dbReference type="InterPro" id="IPR011009">
    <property type="entry name" value="Kinase-like_dom_sf"/>
</dbReference>
<dbReference type="PROSITE" id="PS50011">
    <property type="entry name" value="PROTEIN_KINASE_DOM"/>
    <property type="match status" value="1"/>
</dbReference>
<dbReference type="CDD" id="cd06342">
    <property type="entry name" value="PBP1_ABC_LIVBP-like"/>
    <property type="match status" value="1"/>
</dbReference>
<dbReference type="Pfam" id="PF13458">
    <property type="entry name" value="Peripla_BP_6"/>
    <property type="match status" value="1"/>
</dbReference>
<evidence type="ECO:0000256" key="2">
    <source>
        <dbReference type="ARBA" id="ARBA00022679"/>
    </source>
</evidence>
<keyword evidence="6 7" id="KW-0067">ATP-binding</keyword>
<dbReference type="GO" id="GO:0004674">
    <property type="term" value="F:protein serine/threonine kinase activity"/>
    <property type="evidence" value="ECO:0007669"/>
    <property type="project" value="UniProtKB-KW"/>
</dbReference>
<evidence type="ECO:0000256" key="4">
    <source>
        <dbReference type="ARBA" id="ARBA00022741"/>
    </source>
</evidence>
<dbReference type="Pfam" id="PF00069">
    <property type="entry name" value="Pkinase"/>
    <property type="match status" value="1"/>
</dbReference>
<dbReference type="SUPFAM" id="SSF53822">
    <property type="entry name" value="Periplasmic binding protein-like I"/>
    <property type="match status" value="1"/>
</dbReference>
<evidence type="ECO:0000256" key="6">
    <source>
        <dbReference type="ARBA" id="ARBA00022840"/>
    </source>
</evidence>
<evidence type="ECO:0000256" key="5">
    <source>
        <dbReference type="ARBA" id="ARBA00022777"/>
    </source>
</evidence>
<feature type="domain" description="Protein kinase" evidence="8">
    <location>
        <begin position="15"/>
        <end position="266"/>
    </location>
</feature>
<accession>A0A0B5EGY3</accession>
<dbReference type="InterPro" id="IPR028082">
    <property type="entry name" value="Peripla_BP_I"/>
</dbReference>
<proteinExistence type="inferred from homology"/>
<dbReference type="AlphaFoldDB" id="A0A0B5EGY3"/>
<reference evidence="9 10" key="1">
    <citation type="submission" date="2015-01" db="EMBL/GenBank/DDBJ databases">
        <title>Enhanced salinomycin production by adjusting the supply of polyketide extender units in Streptomyce albus DSM 41398.</title>
        <authorList>
            <person name="Lu C."/>
        </authorList>
    </citation>
    <scope>NUCLEOTIDE SEQUENCE [LARGE SCALE GENOMIC DNA]</scope>
    <source>
        <strain evidence="10">ATCC 21838 / DSM 41398 / FERM P-419 / JCM 4703 / NBRC 107858</strain>
    </source>
</reference>
<dbReference type="InterPro" id="IPR008271">
    <property type="entry name" value="Ser/Thr_kinase_AS"/>
</dbReference>
<dbReference type="InterPro" id="IPR017441">
    <property type="entry name" value="Protein_kinase_ATP_BS"/>
</dbReference>
<name>A0A0B5EGY3_STRA4</name>
<dbReference type="EMBL" id="CP010519">
    <property type="protein sequence ID" value="AJE81393.1"/>
    <property type="molecule type" value="Genomic_DNA"/>
</dbReference>
<keyword evidence="9" id="KW-0723">Serine/threonine-protein kinase</keyword>
<dbReference type="InterPro" id="IPR000719">
    <property type="entry name" value="Prot_kinase_dom"/>
</dbReference>
<keyword evidence="5 9" id="KW-0418">Kinase</keyword>
<dbReference type="PANTHER" id="PTHR43289">
    <property type="entry name" value="MITOGEN-ACTIVATED PROTEIN KINASE KINASE KINASE 20-RELATED"/>
    <property type="match status" value="1"/>
</dbReference>
<evidence type="ECO:0000259" key="8">
    <source>
        <dbReference type="PROSITE" id="PS50011"/>
    </source>
</evidence>
<dbReference type="Gene3D" id="3.30.200.20">
    <property type="entry name" value="Phosphorylase Kinase, domain 1"/>
    <property type="match status" value="1"/>
</dbReference>
<sequence length="709" mass="74369">MERLLPPDPSHWGGHRLLGRLGSGGMGVVYLARTPSGELAAVKVIQPEYAEEPEFRARFAREVAAARQVDSPWVVRVLGADTEAAAPWLATAYVPGPSLAEAVTAYGRLPSRAVQLLGKVLAQALGAVHAAGLAHRDVKPGNVLLALDGPRLIDFGIARRTTGEETALTAASVVVGTPGYLSPEQARAGRAGPASDVFSLGCVLAYAATGQPPFGTGESGALLYRTVHDEPDLAAVEDGALRALLRRCLAKDPELRPTAAELDAALIQDSVRPGIDWLPDSVVRMVSDRAAELLALPGVEATEVPAAPAPPGRRRFLALGAGGALLAAGGGAGAWALLRDGDGGGAPAGRRWVLGVQADLSGPDKAWGRTQEQAARLAVEQFNSRTDKAFTLSLRVADDRGEAARARQVAKKLAGDRDVLAVLGPTSAVSAPAVEAYEGARLPLVSVSELSVSGSTSALLGQARYYFRAAPMTSYTPFGAALALVMQRASKLGMLVDRAGRLLGWEPAQLLHGAGRIAQLEILDRVVPAVVTALDPVARDILGRGADSFYYSGTAERAAAVARLLHREGFTGPRFLDPFSATAAFTEAAGEAAEGWQTVVSYSDPGAKAARAFAAAYRERYGKAPGVWGVEAYDSARLVIDRLAALAGTEARRPGGERLAEALRKTEFTAINGTYTFDESLALDAQRVYRYEVRGGRFRYTGPLTVGGV</sequence>
<protein>
    <submittedName>
        <fullName evidence="9">Serine/threonine protein kinase</fullName>
    </submittedName>
</protein>
<comment type="similarity">
    <text evidence="1">Belongs to the leucine-binding protein family.</text>
</comment>
<dbReference type="Gene3D" id="1.10.510.10">
    <property type="entry name" value="Transferase(Phosphotransferase) domain 1"/>
    <property type="match status" value="1"/>
</dbReference>
<dbReference type="KEGG" id="sals:SLNWT_1017"/>
<keyword evidence="2" id="KW-0808">Transferase</keyword>